<accession>A0A2X0JZ65</accession>
<keyword evidence="2" id="KW-0805">Transcription regulation</keyword>
<dbReference type="OrthoDB" id="9813987at2"/>
<dbReference type="Pfam" id="PF03965">
    <property type="entry name" value="Penicillinase_R"/>
    <property type="match status" value="1"/>
</dbReference>
<dbReference type="InterPro" id="IPR036388">
    <property type="entry name" value="WH-like_DNA-bd_sf"/>
</dbReference>
<evidence type="ECO:0000256" key="4">
    <source>
        <dbReference type="ARBA" id="ARBA00023163"/>
    </source>
</evidence>
<reference evidence="5 6" key="1">
    <citation type="submission" date="2018-06" db="EMBL/GenBank/DDBJ databases">
        <title>Streptacidiphilus pinicola sp. nov., isolated from pine grove soil.</title>
        <authorList>
            <person name="Roh S.G."/>
            <person name="Park S."/>
            <person name="Kim M.-K."/>
            <person name="Yun B.-R."/>
            <person name="Park J."/>
            <person name="Kim M.J."/>
            <person name="Kim Y.S."/>
            <person name="Kim S.B."/>
        </authorList>
    </citation>
    <scope>NUCLEOTIDE SEQUENCE [LARGE SCALE GENOMIC DNA]</scope>
    <source>
        <strain evidence="5 6">MMS16-CNU450</strain>
    </source>
</reference>
<evidence type="ECO:0000256" key="2">
    <source>
        <dbReference type="ARBA" id="ARBA00023015"/>
    </source>
</evidence>
<evidence type="ECO:0000256" key="1">
    <source>
        <dbReference type="ARBA" id="ARBA00011046"/>
    </source>
</evidence>
<comment type="caution">
    <text evidence="5">The sequence shown here is derived from an EMBL/GenBank/DDBJ whole genome shotgun (WGS) entry which is preliminary data.</text>
</comment>
<evidence type="ECO:0000313" key="5">
    <source>
        <dbReference type="EMBL" id="RAG82235.1"/>
    </source>
</evidence>
<dbReference type="Gene3D" id="1.10.10.10">
    <property type="entry name" value="Winged helix-like DNA-binding domain superfamily/Winged helix DNA-binding domain"/>
    <property type="match status" value="1"/>
</dbReference>
<evidence type="ECO:0000256" key="3">
    <source>
        <dbReference type="ARBA" id="ARBA00023125"/>
    </source>
</evidence>
<comment type="similarity">
    <text evidence="1">Belongs to the BlaI transcriptional regulatory family.</text>
</comment>
<keyword evidence="4" id="KW-0804">Transcription</keyword>
<keyword evidence="6" id="KW-1185">Reference proteome</keyword>
<organism evidence="5 6">
    <name type="scientific">Streptacidiphilus pinicola</name>
    <dbReference type="NCBI Taxonomy" id="2219663"/>
    <lineage>
        <taxon>Bacteria</taxon>
        <taxon>Bacillati</taxon>
        <taxon>Actinomycetota</taxon>
        <taxon>Actinomycetes</taxon>
        <taxon>Kitasatosporales</taxon>
        <taxon>Streptomycetaceae</taxon>
        <taxon>Streptacidiphilus</taxon>
    </lineage>
</organism>
<protein>
    <submittedName>
        <fullName evidence="5">BlaI/MecI/CopY family transcriptional regulator</fullName>
    </submittedName>
</protein>
<dbReference type="RefSeq" id="WP_111505710.1">
    <property type="nucleotide sequence ID" value="NZ_QKYN01000118.1"/>
</dbReference>
<proteinExistence type="inferred from homology"/>
<gene>
    <name evidence="5" type="ORF">DN069_28365</name>
</gene>
<dbReference type="GO" id="GO:0045892">
    <property type="term" value="P:negative regulation of DNA-templated transcription"/>
    <property type="evidence" value="ECO:0007669"/>
    <property type="project" value="InterPro"/>
</dbReference>
<keyword evidence="3" id="KW-0238">DNA-binding</keyword>
<evidence type="ECO:0000313" key="6">
    <source>
        <dbReference type="Proteomes" id="UP000248889"/>
    </source>
</evidence>
<sequence length="122" mass="13295">MATEGQRRHPGELESSVLTVLWAAPGPMTPAEIQRTLGGGLARTTVNTILSRLHEKGVVERRRSGRAFAYAPAREAADAPGLAAHRMRTELDKEEDREAVLARFVSGLSDADEEHLRRLLGG</sequence>
<name>A0A2X0JZ65_9ACTN</name>
<dbReference type="InterPro" id="IPR036390">
    <property type="entry name" value="WH_DNA-bd_sf"/>
</dbReference>
<dbReference type="AlphaFoldDB" id="A0A2X0JZ65"/>
<dbReference type="SUPFAM" id="SSF46785">
    <property type="entry name" value="Winged helix' DNA-binding domain"/>
    <property type="match status" value="1"/>
</dbReference>
<dbReference type="InterPro" id="IPR005650">
    <property type="entry name" value="BlaI_family"/>
</dbReference>
<dbReference type="EMBL" id="QKYN01000118">
    <property type="protein sequence ID" value="RAG82235.1"/>
    <property type="molecule type" value="Genomic_DNA"/>
</dbReference>
<dbReference type="Proteomes" id="UP000248889">
    <property type="component" value="Unassembled WGS sequence"/>
</dbReference>
<dbReference type="GO" id="GO:0003677">
    <property type="term" value="F:DNA binding"/>
    <property type="evidence" value="ECO:0007669"/>
    <property type="project" value="UniProtKB-KW"/>
</dbReference>